<proteinExistence type="predicted"/>
<keyword evidence="5" id="KW-1185">Reference proteome</keyword>
<dbReference type="Pfam" id="PF12274">
    <property type="entry name" value="DUF3615"/>
    <property type="match status" value="1"/>
</dbReference>
<feature type="region of interest" description="Disordered" evidence="1">
    <location>
        <begin position="1"/>
        <end position="34"/>
    </location>
</feature>
<organism evidence="4 5">
    <name type="scientific">Cuscuta epithymum</name>
    <dbReference type="NCBI Taxonomy" id="186058"/>
    <lineage>
        <taxon>Eukaryota</taxon>
        <taxon>Viridiplantae</taxon>
        <taxon>Streptophyta</taxon>
        <taxon>Embryophyta</taxon>
        <taxon>Tracheophyta</taxon>
        <taxon>Spermatophyta</taxon>
        <taxon>Magnoliopsida</taxon>
        <taxon>eudicotyledons</taxon>
        <taxon>Gunneridae</taxon>
        <taxon>Pentapetalae</taxon>
        <taxon>asterids</taxon>
        <taxon>lamiids</taxon>
        <taxon>Solanales</taxon>
        <taxon>Convolvulaceae</taxon>
        <taxon>Cuscuteae</taxon>
        <taxon>Cuscuta</taxon>
        <taxon>Cuscuta subgen. Cuscuta</taxon>
    </lineage>
</organism>
<gene>
    <name evidence="4" type="ORF">CEPIT_LOCUS23433</name>
    <name evidence="3" type="ORF">CEPIT_LOCUS5305</name>
</gene>
<evidence type="ECO:0000259" key="2">
    <source>
        <dbReference type="Pfam" id="PF12274"/>
    </source>
</evidence>
<evidence type="ECO:0000313" key="5">
    <source>
        <dbReference type="Proteomes" id="UP001152523"/>
    </source>
</evidence>
<feature type="compositionally biased region" description="Basic and acidic residues" evidence="1">
    <location>
        <begin position="1"/>
        <end position="14"/>
    </location>
</feature>
<protein>
    <recommendedName>
        <fullName evidence="2">DUF3615 domain-containing protein</fullName>
    </recommendedName>
</protein>
<dbReference type="PANTHER" id="PTHR34710">
    <property type="entry name" value="OS03G0834100 PROTEIN"/>
    <property type="match status" value="1"/>
</dbReference>
<dbReference type="EMBL" id="CAMAPF010000919">
    <property type="protein sequence ID" value="CAH9121085.1"/>
    <property type="molecule type" value="Genomic_DNA"/>
</dbReference>
<evidence type="ECO:0000313" key="4">
    <source>
        <dbReference type="EMBL" id="CAH9121085.1"/>
    </source>
</evidence>
<evidence type="ECO:0000256" key="1">
    <source>
        <dbReference type="SAM" id="MobiDB-lite"/>
    </source>
</evidence>
<dbReference type="AlphaFoldDB" id="A0AAV0ECW7"/>
<dbReference type="PANTHER" id="PTHR34710:SF20">
    <property type="entry name" value="OS10G0550200 PROTEIN"/>
    <property type="match status" value="1"/>
</dbReference>
<reference evidence="4" key="1">
    <citation type="submission" date="2022-07" db="EMBL/GenBank/DDBJ databases">
        <authorList>
            <person name="Macas J."/>
            <person name="Novak P."/>
            <person name="Neumann P."/>
        </authorList>
    </citation>
    <scope>NUCLEOTIDE SEQUENCE</scope>
</reference>
<accession>A0AAV0ECW7</accession>
<sequence length="297" mass="34230">MRVGSLRDPKDHVQPQHKHEHAQPPSIHHPHPSDSDLDDYRAWVAYYTARGYTFSDEFGGLSSPYYSDDPNTPPVHRSQFLPDGLEWREGKVFRKLEPDDEYLKFKSNAECAQFFTEDGFVDTSGLMSAVCVDLRSSDLQSSDLRSSDSESFDDTNDRTSFCAKRTLKYFNQHERDDKDPEYEYVRGLSSSFFKTDYGWYYYHVNFLAKPTGTNLEPDIFFAELEASPLTNLPRQVVNWCIFDPKHDGVKKIVEKPERCMVLHPEGFSCPCNQNPDKFISNKFISGGVELLGERLYA</sequence>
<dbReference type="EMBL" id="CAMAPF010000028">
    <property type="protein sequence ID" value="CAH9075290.1"/>
    <property type="molecule type" value="Genomic_DNA"/>
</dbReference>
<dbReference type="InterPro" id="IPR022059">
    <property type="entry name" value="DUF3615"/>
</dbReference>
<dbReference type="Proteomes" id="UP001152523">
    <property type="component" value="Unassembled WGS sequence"/>
</dbReference>
<comment type="caution">
    <text evidence="4">The sequence shown here is derived from an EMBL/GenBank/DDBJ whole genome shotgun (WGS) entry which is preliminary data.</text>
</comment>
<feature type="domain" description="DUF3615" evidence="2">
    <location>
        <begin position="170"/>
        <end position="261"/>
    </location>
</feature>
<evidence type="ECO:0000313" key="3">
    <source>
        <dbReference type="EMBL" id="CAH9075290.1"/>
    </source>
</evidence>
<name>A0AAV0ECW7_9ASTE</name>